<dbReference type="RefSeq" id="WP_345333361.1">
    <property type="nucleotide sequence ID" value="NZ_BAABJZ010000007.1"/>
</dbReference>
<keyword evidence="2" id="KW-1185">Reference proteome</keyword>
<name>A0ABP9EGA4_9GAMM</name>
<protein>
    <submittedName>
        <fullName evidence="1">Uncharacterized protein</fullName>
    </submittedName>
</protein>
<dbReference type="Proteomes" id="UP001499988">
    <property type="component" value="Unassembled WGS sequence"/>
</dbReference>
<proteinExistence type="predicted"/>
<evidence type="ECO:0000313" key="2">
    <source>
        <dbReference type="Proteomes" id="UP001499988"/>
    </source>
</evidence>
<organism evidence="1 2">
    <name type="scientific">Ferrimonas pelagia</name>
    <dbReference type="NCBI Taxonomy" id="1177826"/>
    <lineage>
        <taxon>Bacteria</taxon>
        <taxon>Pseudomonadati</taxon>
        <taxon>Pseudomonadota</taxon>
        <taxon>Gammaproteobacteria</taxon>
        <taxon>Alteromonadales</taxon>
        <taxon>Ferrimonadaceae</taxon>
        <taxon>Ferrimonas</taxon>
    </lineage>
</organism>
<gene>
    <name evidence="1" type="ORF">GCM10023333_06450</name>
</gene>
<accession>A0ABP9EGA4</accession>
<sequence length="132" mass="14646">MTTKHTGKPVEVESPAYIDAVKSASKIEAMIVAGHLDNDEKAKQEIKETIESLRSIKDVDEEWERNYVPAISGVKPFVDASSVQELECRVITVVDSSELHGWVKDDLKEYGQNLANVHKLDGNKEKQLGVGI</sequence>
<comment type="caution">
    <text evidence="1">The sequence shown here is derived from an EMBL/GenBank/DDBJ whole genome shotgun (WGS) entry which is preliminary data.</text>
</comment>
<dbReference type="EMBL" id="BAABJZ010000007">
    <property type="protein sequence ID" value="GAA4875905.1"/>
    <property type="molecule type" value="Genomic_DNA"/>
</dbReference>
<reference evidence="2" key="1">
    <citation type="journal article" date="2019" name="Int. J. Syst. Evol. Microbiol.">
        <title>The Global Catalogue of Microorganisms (GCM) 10K type strain sequencing project: providing services to taxonomists for standard genome sequencing and annotation.</title>
        <authorList>
            <consortium name="The Broad Institute Genomics Platform"/>
            <consortium name="The Broad Institute Genome Sequencing Center for Infectious Disease"/>
            <person name="Wu L."/>
            <person name="Ma J."/>
        </authorList>
    </citation>
    <scope>NUCLEOTIDE SEQUENCE [LARGE SCALE GENOMIC DNA]</scope>
    <source>
        <strain evidence="2">JCM 18401</strain>
    </source>
</reference>
<evidence type="ECO:0000313" key="1">
    <source>
        <dbReference type="EMBL" id="GAA4875905.1"/>
    </source>
</evidence>